<reference evidence="1 2" key="1">
    <citation type="submission" date="2021-06" db="EMBL/GenBank/DDBJ databases">
        <title>Caerostris darwini draft genome.</title>
        <authorList>
            <person name="Kono N."/>
            <person name="Arakawa K."/>
        </authorList>
    </citation>
    <scope>NUCLEOTIDE SEQUENCE [LARGE SCALE GENOMIC DNA]</scope>
</reference>
<gene>
    <name evidence="1" type="ORF">CDAR_82031</name>
</gene>
<dbReference type="EMBL" id="BPLQ01000927">
    <property type="protein sequence ID" value="GIX76491.1"/>
    <property type="molecule type" value="Genomic_DNA"/>
</dbReference>
<name>A0AAV4MX39_9ARAC</name>
<proteinExistence type="predicted"/>
<protein>
    <submittedName>
        <fullName evidence="1">Uncharacterized protein</fullName>
    </submittedName>
</protein>
<sequence length="138" mass="16121">MPFPVREIPVREMPFPLTGNAINSSFLKVIQFHFVCPKCSKASLRLLITLLQRQPEESQVNGPALGHLDIEWDIIHGFRVNWRYNVVTAFLKESCDIQCIEDETEREIKPYKGKSFKRHGYGYMKIEQTTRYPLPQSH</sequence>
<evidence type="ECO:0000313" key="1">
    <source>
        <dbReference type="EMBL" id="GIX76491.1"/>
    </source>
</evidence>
<dbReference type="Proteomes" id="UP001054837">
    <property type="component" value="Unassembled WGS sequence"/>
</dbReference>
<accession>A0AAV4MX39</accession>
<comment type="caution">
    <text evidence="1">The sequence shown here is derived from an EMBL/GenBank/DDBJ whole genome shotgun (WGS) entry which is preliminary data.</text>
</comment>
<keyword evidence="2" id="KW-1185">Reference proteome</keyword>
<evidence type="ECO:0000313" key="2">
    <source>
        <dbReference type="Proteomes" id="UP001054837"/>
    </source>
</evidence>
<dbReference type="AlphaFoldDB" id="A0AAV4MX39"/>
<organism evidence="1 2">
    <name type="scientific">Caerostris darwini</name>
    <dbReference type="NCBI Taxonomy" id="1538125"/>
    <lineage>
        <taxon>Eukaryota</taxon>
        <taxon>Metazoa</taxon>
        <taxon>Ecdysozoa</taxon>
        <taxon>Arthropoda</taxon>
        <taxon>Chelicerata</taxon>
        <taxon>Arachnida</taxon>
        <taxon>Araneae</taxon>
        <taxon>Araneomorphae</taxon>
        <taxon>Entelegynae</taxon>
        <taxon>Araneoidea</taxon>
        <taxon>Araneidae</taxon>
        <taxon>Caerostris</taxon>
    </lineage>
</organism>